<organism evidence="1 2">
    <name type="scientific">Clitoria ternatea</name>
    <name type="common">Butterfly pea</name>
    <dbReference type="NCBI Taxonomy" id="43366"/>
    <lineage>
        <taxon>Eukaryota</taxon>
        <taxon>Viridiplantae</taxon>
        <taxon>Streptophyta</taxon>
        <taxon>Embryophyta</taxon>
        <taxon>Tracheophyta</taxon>
        <taxon>Spermatophyta</taxon>
        <taxon>Magnoliopsida</taxon>
        <taxon>eudicotyledons</taxon>
        <taxon>Gunneridae</taxon>
        <taxon>Pentapetalae</taxon>
        <taxon>rosids</taxon>
        <taxon>fabids</taxon>
        <taxon>Fabales</taxon>
        <taxon>Fabaceae</taxon>
        <taxon>Papilionoideae</taxon>
        <taxon>50 kb inversion clade</taxon>
        <taxon>NPAAA clade</taxon>
        <taxon>indigoferoid/millettioid clade</taxon>
        <taxon>Phaseoleae</taxon>
        <taxon>Clitoria</taxon>
    </lineage>
</organism>
<dbReference type="AlphaFoldDB" id="A0AAN9JCH1"/>
<evidence type="ECO:0008006" key="3">
    <source>
        <dbReference type="Google" id="ProtNLM"/>
    </source>
</evidence>
<evidence type="ECO:0000313" key="2">
    <source>
        <dbReference type="Proteomes" id="UP001359559"/>
    </source>
</evidence>
<protein>
    <recommendedName>
        <fullName evidence="3">RNase H type-1 domain-containing protein</fullName>
    </recommendedName>
</protein>
<accession>A0AAN9JCH1</accession>
<dbReference type="EMBL" id="JAYKXN010000004">
    <property type="protein sequence ID" value="KAK7294774.1"/>
    <property type="molecule type" value="Genomic_DNA"/>
</dbReference>
<comment type="caution">
    <text evidence="1">The sequence shown here is derived from an EMBL/GenBank/DDBJ whole genome shotgun (WGS) entry which is preliminary data.</text>
</comment>
<reference evidence="1 2" key="1">
    <citation type="submission" date="2024-01" db="EMBL/GenBank/DDBJ databases">
        <title>The genomes of 5 underutilized Papilionoideae crops provide insights into root nodulation and disease resistance.</title>
        <authorList>
            <person name="Yuan L."/>
        </authorList>
    </citation>
    <scope>NUCLEOTIDE SEQUENCE [LARGE SCALE GENOMIC DNA]</scope>
    <source>
        <strain evidence="1">LY-2023</strain>
        <tissue evidence="1">Leaf</tissue>
    </source>
</reference>
<keyword evidence="2" id="KW-1185">Reference proteome</keyword>
<gene>
    <name evidence="1" type="ORF">RJT34_17670</name>
</gene>
<evidence type="ECO:0000313" key="1">
    <source>
        <dbReference type="EMBL" id="KAK7294774.1"/>
    </source>
</evidence>
<dbReference type="Proteomes" id="UP001359559">
    <property type="component" value="Unassembled WGS sequence"/>
</dbReference>
<proteinExistence type="predicted"/>
<name>A0AAN9JCH1_CLITE</name>
<sequence length="74" mass="8515">MRRKWIPPEMQTRSSYRWQALQNPGRSGFVGIITEYEGEWLIGYSFYSGIVSNLYAKLTAIVHSITISNQEISS</sequence>